<accession>A0A6N9TPX9</accession>
<dbReference type="PANTHER" id="PTHR30548:SF1">
    <property type="entry name" value="DEHYDRATASE SUBUNIT MJ0007-RELATED"/>
    <property type="match status" value="1"/>
</dbReference>
<comment type="caution">
    <text evidence="2">The sequence shown here is derived from an EMBL/GenBank/DDBJ whole genome shotgun (WGS) entry which is preliminary data.</text>
</comment>
<dbReference type="InterPro" id="IPR010327">
    <property type="entry name" value="FldB/FldC_alpha/beta"/>
</dbReference>
<protein>
    <submittedName>
        <fullName evidence="2">2-hydroxyacyl-CoA dehydratase</fullName>
    </submittedName>
</protein>
<dbReference type="Gene3D" id="3.40.50.11900">
    <property type="match status" value="1"/>
</dbReference>
<dbReference type="PANTHER" id="PTHR30548">
    <property type="entry name" value="2-HYDROXYGLUTARYL-COA DEHYDRATASE, D-COMPONENT-RELATED"/>
    <property type="match status" value="1"/>
</dbReference>
<dbReference type="Proteomes" id="UP000469346">
    <property type="component" value="Unassembled WGS sequence"/>
</dbReference>
<dbReference type="RefSeq" id="WP_163298300.1">
    <property type="nucleotide sequence ID" value="NZ_JAAGRR010000037.1"/>
</dbReference>
<dbReference type="Gene3D" id="3.40.50.11890">
    <property type="match status" value="1"/>
</dbReference>
<evidence type="ECO:0000256" key="1">
    <source>
        <dbReference type="ARBA" id="ARBA00005806"/>
    </source>
</evidence>
<dbReference type="Pfam" id="PF06050">
    <property type="entry name" value="HGD-D"/>
    <property type="match status" value="1"/>
</dbReference>
<evidence type="ECO:0000313" key="3">
    <source>
        <dbReference type="Proteomes" id="UP000469346"/>
    </source>
</evidence>
<proteinExistence type="inferred from homology"/>
<name>A0A6N9TPX9_DISTH</name>
<gene>
    <name evidence="2" type="ORF">G3N55_04745</name>
</gene>
<dbReference type="EMBL" id="JAAGRR010000037">
    <property type="protein sequence ID" value="NDY42153.1"/>
    <property type="molecule type" value="Genomic_DNA"/>
</dbReference>
<evidence type="ECO:0000313" key="2">
    <source>
        <dbReference type="EMBL" id="NDY42153.1"/>
    </source>
</evidence>
<dbReference type="NCBIfam" id="NF040772">
    <property type="entry name" value="double_cubane"/>
    <property type="match status" value="1"/>
</dbReference>
<dbReference type="AlphaFoldDB" id="A0A6N9TPX9"/>
<dbReference type="Gene3D" id="1.20.1270.370">
    <property type="match status" value="1"/>
</dbReference>
<dbReference type="InterPro" id="IPR047678">
    <property type="entry name" value="YjiM-like"/>
</dbReference>
<comment type="similarity">
    <text evidence="1">Belongs to the FldB/FldC dehydratase alpha/beta subunit family.</text>
</comment>
<keyword evidence="3" id="KW-1185">Reference proteome</keyword>
<organism evidence="2 3">
    <name type="scientific">Dissulfurirhabdus thermomarina</name>
    <dbReference type="NCBI Taxonomy" id="1765737"/>
    <lineage>
        <taxon>Bacteria</taxon>
        <taxon>Deltaproteobacteria</taxon>
        <taxon>Dissulfurirhabdaceae</taxon>
        <taxon>Dissulfurirhabdus</taxon>
    </lineage>
</organism>
<reference evidence="2 3" key="1">
    <citation type="submission" date="2020-02" db="EMBL/GenBank/DDBJ databases">
        <title>Comparative genomics of sulfur disproportionating microorganisms.</title>
        <authorList>
            <person name="Ward L.M."/>
            <person name="Bertran E."/>
            <person name="Johnston D.T."/>
        </authorList>
    </citation>
    <scope>NUCLEOTIDE SEQUENCE [LARGE SCALE GENOMIC DNA]</scope>
    <source>
        <strain evidence="2 3">DSM 100025</strain>
    </source>
</reference>
<sequence>MGGDYDEMWRGLGLDLPAHERLLELLGGYYREVYLSQADRPRAMAYLDAVMADIHGGRVRELQAARAEGRKVVGTFCVFVPEELVLAAGAACVGLCAGAEVGFAEAERLLPRNTCPLVKSFFGFRLARLCPFMAACDLLVGETTCDGKKKAYELLADLAPTYVMEVPQAKRSADRALFREEVRRLAEALEALTGRRITAEGLARAVRLVNRRRRALQRLARLRGADPAPISGRDALLVNQVAFYDDPERFTGAVEALCDELEARVAAGRGVAPAGTPRLLVAGAPMAVPNWKVPHVVEGAGAVIVGEESCIGERHTRDLVDEAAADLDALLDALVDRYLRIDCACFTPNDDRLDHVVEMVRRTRADGVVHFALQFCQPYAIEAARVRDRLDREGIPMLRIETDYSMEDVDALATRIEAFVETLG</sequence>